<gene>
    <name evidence="3" type="ORF">GLOTRDRAFT_115395</name>
</gene>
<dbReference type="OMA" id="RFTQRMS"/>
<evidence type="ECO:0000256" key="2">
    <source>
        <dbReference type="SAM" id="MobiDB-lite"/>
    </source>
</evidence>
<evidence type="ECO:0008006" key="5">
    <source>
        <dbReference type="Google" id="ProtNLM"/>
    </source>
</evidence>
<dbReference type="KEGG" id="gtr:GLOTRDRAFT_115395"/>
<evidence type="ECO:0000256" key="1">
    <source>
        <dbReference type="SAM" id="Coils"/>
    </source>
</evidence>
<evidence type="ECO:0000313" key="4">
    <source>
        <dbReference type="Proteomes" id="UP000030669"/>
    </source>
</evidence>
<feature type="compositionally biased region" description="Polar residues" evidence="2">
    <location>
        <begin position="183"/>
        <end position="193"/>
    </location>
</feature>
<dbReference type="Gene3D" id="1.20.5.170">
    <property type="match status" value="1"/>
</dbReference>
<dbReference type="GeneID" id="19300035"/>
<proteinExistence type="predicted"/>
<dbReference type="RefSeq" id="XP_007864560.1">
    <property type="nucleotide sequence ID" value="XM_007866369.1"/>
</dbReference>
<protein>
    <recommendedName>
        <fullName evidence="5">BZIP domain-containing protein</fullName>
    </recommendedName>
</protein>
<keyword evidence="1" id="KW-0175">Coiled coil</keyword>
<dbReference type="SUPFAM" id="SSF57959">
    <property type="entry name" value="Leucine zipper domain"/>
    <property type="match status" value="1"/>
</dbReference>
<organism evidence="3 4">
    <name type="scientific">Gloeophyllum trabeum (strain ATCC 11539 / FP-39264 / Madison 617)</name>
    <name type="common">Brown rot fungus</name>
    <dbReference type="NCBI Taxonomy" id="670483"/>
    <lineage>
        <taxon>Eukaryota</taxon>
        <taxon>Fungi</taxon>
        <taxon>Dikarya</taxon>
        <taxon>Basidiomycota</taxon>
        <taxon>Agaricomycotina</taxon>
        <taxon>Agaricomycetes</taxon>
        <taxon>Gloeophyllales</taxon>
        <taxon>Gloeophyllaceae</taxon>
        <taxon>Gloeophyllum</taxon>
    </lineage>
</organism>
<sequence length="250" mass="26489">MTRGRKKDLTIPPTRALTQQRDYRARKAQYLADLEERCRKAEQENAELKKEIEALKIQTGISTIGLQLTPEMVQATRQLMEHVAATQASLGHFQRLLMGQPDALHSQMASTSTSPPPNAVPSASAVALPSAAFQLPLTPPAVSPQTLAREVLSSLPHLDIPPAAMSANGLPEHSGRGVEDCGNSVTASSRSESPMSECCGGLMDCTGLVESEDEAAAPRGGCKQKTSELRSTSGGSDRYGEGSSGIPRLG</sequence>
<dbReference type="InterPro" id="IPR046347">
    <property type="entry name" value="bZIP_sf"/>
</dbReference>
<feature type="region of interest" description="Disordered" evidence="2">
    <location>
        <begin position="212"/>
        <end position="250"/>
    </location>
</feature>
<dbReference type="OrthoDB" id="3365874at2759"/>
<feature type="region of interest" description="Disordered" evidence="2">
    <location>
        <begin position="104"/>
        <end position="123"/>
    </location>
</feature>
<feature type="coiled-coil region" evidence="1">
    <location>
        <begin position="24"/>
        <end position="58"/>
    </location>
</feature>
<dbReference type="eggNOG" id="ENOG502RA38">
    <property type="taxonomic scope" value="Eukaryota"/>
</dbReference>
<name>S7QDQ9_GLOTA</name>
<feature type="region of interest" description="Disordered" evidence="2">
    <location>
        <begin position="163"/>
        <end position="193"/>
    </location>
</feature>
<keyword evidence="4" id="KW-1185">Reference proteome</keyword>
<dbReference type="EMBL" id="KB469299">
    <property type="protein sequence ID" value="EPQ57467.1"/>
    <property type="molecule type" value="Genomic_DNA"/>
</dbReference>
<dbReference type="HOGENOM" id="CLU_066487_0_0_1"/>
<evidence type="ECO:0000313" key="3">
    <source>
        <dbReference type="EMBL" id="EPQ57467.1"/>
    </source>
</evidence>
<dbReference type="Proteomes" id="UP000030669">
    <property type="component" value="Unassembled WGS sequence"/>
</dbReference>
<accession>S7QDQ9</accession>
<dbReference type="GO" id="GO:0003700">
    <property type="term" value="F:DNA-binding transcription factor activity"/>
    <property type="evidence" value="ECO:0007669"/>
    <property type="project" value="InterPro"/>
</dbReference>
<reference evidence="3 4" key="1">
    <citation type="journal article" date="2012" name="Science">
        <title>The Paleozoic origin of enzymatic lignin decomposition reconstructed from 31 fungal genomes.</title>
        <authorList>
            <person name="Floudas D."/>
            <person name="Binder M."/>
            <person name="Riley R."/>
            <person name="Barry K."/>
            <person name="Blanchette R.A."/>
            <person name="Henrissat B."/>
            <person name="Martinez A.T."/>
            <person name="Otillar R."/>
            <person name="Spatafora J.W."/>
            <person name="Yadav J.S."/>
            <person name="Aerts A."/>
            <person name="Benoit I."/>
            <person name="Boyd A."/>
            <person name="Carlson A."/>
            <person name="Copeland A."/>
            <person name="Coutinho P.M."/>
            <person name="de Vries R.P."/>
            <person name="Ferreira P."/>
            <person name="Findley K."/>
            <person name="Foster B."/>
            <person name="Gaskell J."/>
            <person name="Glotzer D."/>
            <person name="Gorecki P."/>
            <person name="Heitman J."/>
            <person name="Hesse C."/>
            <person name="Hori C."/>
            <person name="Igarashi K."/>
            <person name="Jurgens J.A."/>
            <person name="Kallen N."/>
            <person name="Kersten P."/>
            <person name="Kohler A."/>
            <person name="Kuees U."/>
            <person name="Kumar T.K.A."/>
            <person name="Kuo A."/>
            <person name="LaButti K."/>
            <person name="Larrondo L.F."/>
            <person name="Lindquist E."/>
            <person name="Ling A."/>
            <person name="Lombard V."/>
            <person name="Lucas S."/>
            <person name="Lundell T."/>
            <person name="Martin R."/>
            <person name="McLaughlin D.J."/>
            <person name="Morgenstern I."/>
            <person name="Morin E."/>
            <person name="Murat C."/>
            <person name="Nagy L.G."/>
            <person name="Nolan M."/>
            <person name="Ohm R.A."/>
            <person name="Patyshakuliyeva A."/>
            <person name="Rokas A."/>
            <person name="Ruiz-Duenas F.J."/>
            <person name="Sabat G."/>
            <person name="Salamov A."/>
            <person name="Samejima M."/>
            <person name="Schmutz J."/>
            <person name="Slot J.C."/>
            <person name="St John F."/>
            <person name="Stenlid J."/>
            <person name="Sun H."/>
            <person name="Sun S."/>
            <person name="Syed K."/>
            <person name="Tsang A."/>
            <person name="Wiebenga A."/>
            <person name="Young D."/>
            <person name="Pisabarro A."/>
            <person name="Eastwood D.C."/>
            <person name="Martin F."/>
            <person name="Cullen D."/>
            <person name="Grigoriev I.V."/>
            <person name="Hibbett D.S."/>
        </authorList>
    </citation>
    <scope>NUCLEOTIDE SEQUENCE [LARGE SCALE GENOMIC DNA]</scope>
    <source>
        <strain evidence="3 4">ATCC 11539</strain>
    </source>
</reference>
<dbReference type="AlphaFoldDB" id="S7QDQ9"/>